<evidence type="ECO:0000256" key="1">
    <source>
        <dbReference type="SAM" id="MobiDB-lite"/>
    </source>
</evidence>
<proteinExistence type="predicted"/>
<feature type="transmembrane region" description="Helical" evidence="2">
    <location>
        <begin position="106"/>
        <end position="125"/>
    </location>
</feature>
<keyword evidence="2" id="KW-1133">Transmembrane helix</keyword>
<dbReference type="OrthoDB" id="416416at2759"/>
<sequence>MEKQRRAVGPQDEDPATGHAKDRGVVAAEFTRELGGGGGVPSGRGDSLGLGRLLQTVVEPLASERPGSGKLDKAVPPLGPRRRASLLRASMGQAEYQRAQKECRQVVNLLGLLALLGLVLLARLMEMPAQFWLQARHVVYPDCPEANPLQEMRPLAFDGNRCAIFLGSGRVSQDYKMPPKAAKRKFQYAKGSVDGLAKNWADRAIVREKLLKSKTLLSWPERRLVGVISCRALKLNKQVMLAMADILGPQSDIPLGVVVQPMKAQVRKIRNDLSMPDDIASTHCEARAIKRFQSLINKKLFVARKKRDPELEDLYAVYRSHWRKPTREEMGLPPLPNAEEEDMIAEDMDNEDEELDEGAPALQDEYFDDDDEDDDDDDELGCKLGALQMPAEGSKEGTCSLKPLADEPKLADCAAPEAPPKPARSLLQSLATPMNKTWTTTAELKVDRVERLARIAWLKKAIASKKVAPPAAPPSEPAGPVNPVEAETQIELGPESEPAEALASDPEDKPKAAAEALPSDPEDKPKAADSKLSDGHAKTDDANSADGKVAEQAPLEDRPHEKDSAGRPPEDVFDAPDEANFGRVKQTQLAEELAEDDFYAFFTTWYKDTEKSYEDAATFKNRALEIVGEFLDEMGTESAMSNPRGMSTQWIYGGPPSPEQARGYSSVAVDLLYDTTAPPPKTKRQYTPAFAAAVVREIPSLRKTKPTLVCVGRLRGFGGNVDLGNIHGMADADVDAMEQELRQLEDGQRCPQNTKEWSEHVEARQRAGLDTKCYSSQKAVPSTPSTWELPETLPDGVVPSLAATLFSPPAVDASTAPPKPSVAPSRKPSKPPSPGVAPPPARITNSDAPEKPSAPVLLPDAKAPEAPVLSAGAKAPQKPSALVPDAVAPEKPSAPVPEPHAKATETPVPNTHAKAPARAGKGTGNANPVLAVPVTMVKAGEDAEYASAPEPSAEPADLSDGAIRKRVYRLVAPREDGSYRLPDSVIQEYKDPLTRHKVVREFEKCGWQPDAFVRKCRKLVQSEEEVEIKEEWEFLTEEEMREANWTTLYDKKTMYWCCIKVKGHKRNIKRSLMDKLQECDDDTIDIKDGDLEMDFAQLDMEGADGGAPAAESGPTLEGIDKKMLQCFPDLEKVAQPSTVVGKAGIAIGKRAGKLDMLLTDLDECVETKNIGKMRDRCTSAQTELMEIDQKLGELIEAGLVDGYSGELQTQIRDELVKGRSKCVQSLMLEPRARAMISSAKKKRDLSPAAGDSPVERLVPCYSSGQKTLATELVPRESLEFPVDDGSKPIVLPWIRPSSWFGYLVPRYPRCVFGTAQNWQQELLTFWECYQRVHGGHEVFRHPSRLSRTIPLALHGDEGRYLKRSNFLVLTVESVLGVQRPRRQPCDCKSDPCLERYGDLHGLEGAAQRKASKQECNAKGHPYLSKFLCCGMSSSQYKEHPELLDSILELLSADLRKFCIEGIDIPGHGRLYGGFLGLKGDMAFHHKVGQLSRSYYNLGKRSDIPICHLCLAGAPNVAFETVSDTPDWEGSYCMSEPWESPPALASVPFDPLRKAEIFRLDPFHLWRVGLGRDLVGSGIVCLCQLGYMDLEPGCSKNIDDRLVRAHALFKLWCAGTGRTPALRSFSVHNFNCKSRSKYPWANVKGSDCTLMTDWLLFFTRNQIGDVKPEHQSFISALQQTLASAVAFWSILHSHGLWLDRYCAQCRIRFSGIPLRCTACWHWQTEKDADELMMLRHLRDVTNETEEDYDDMPSTLKQELKID</sequence>
<keyword evidence="2" id="KW-0472">Membrane</keyword>
<dbReference type="EMBL" id="LSRX01000976">
    <property type="protein sequence ID" value="OLP85455.1"/>
    <property type="molecule type" value="Genomic_DNA"/>
</dbReference>
<evidence type="ECO:0000313" key="4">
    <source>
        <dbReference type="Proteomes" id="UP000186817"/>
    </source>
</evidence>
<dbReference type="Proteomes" id="UP000186817">
    <property type="component" value="Unassembled WGS sequence"/>
</dbReference>
<gene>
    <name evidence="3" type="ORF">AK812_SmicGene33546</name>
</gene>
<reference evidence="3 4" key="1">
    <citation type="submission" date="2016-02" db="EMBL/GenBank/DDBJ databases">
        <title>Genome analysis of coral dinoflagellate symbionts highlights evolutionary adaptations to a symbiotic lifestyle.</title>
        <authorList>
            <person name="Aranda M."/>
            <person name="Li Y."/>
            <person name="Liew Y.J."/>
            <person name="Baumgarten S."/>
            <person name="Simakov O."/>
            <person name="Wilson M."/>
            <person name="Piel J."/>
            <person name="Ashoor H."/>
            <person name="Bougouffa S."/>
            <person name="Bajic V.B."/>
            <person name="Ryu T."/>
            <person name="Ravasi T."/>
            <person name="Bayer T."/>
            <person name="Micklem G."/>
            <person name="Kim H."/>
            <person name="Bhak J."/>
            <person name="Lajeunesse T.C."/>
            <person name="Voolstra C.R."/>
        </authorList>
    </citation>
    <scope>NUCLEOTIDE SEQUENCE [LARGE SCALE GENOMIC DNA]</scope>
    <source>
        <strain evidence="3 4">CCMP2467</strain>
    </source>
</reference>
<keyword evidence="4" id="KW-1185">Reference proteome</keyword>
<feature type="compositionally biased region" description="Basic and acidic residues" evidence="1">
    <location>
        <begin position="555"/>
        <end position="570"/>
    </location>
</feature>
<name>A0A1Q9CRC7_SYMMI</name>
<comment type="caution">
    <text evidence="3">The sequence shown here is derived from an EMBL/GenBank/DDBJ whole genome shotgun (WGS) entry which is preliminary data.</text>
</comment>
<feature type="region of interest" description="Disordered" evidence="1">
    <location>
        <begin position="464"/>
        <end position="581"/>
    </location>
</feature>
<evidence type="ECO:0000256" key="2">
    <source>
        <dbReference type="SAM" id="Phobius"/>
    </source>
</evidence>
<feature type="region of interest" description="Disordered" evidence="1">
    <location>
        <begin position="1"/>
        <end position="25"/>
    </location>
</feature>
<accession>A0A1Q9CRC7</accession>
<keyword evidence="2" id="KW-0812">Transmembrane</keyword>
<organism evidence="3 4">
    <name type="scientific">Symbiodinium microadriaticum</name>
    <name type="common">Dinoflagellate</name>
    <name type="synonym">Zooxanthella microadriatica</name>
    <dbReference type="NCBI Taxonomy" id="2951"/>
    <lineage>
        <taxon>Eukaryota</taxon>
        <taxon>Sar</taxon>
        <taxon>Alveolata</taxon>
        <taxon>Dinophyceae</taxon>
        <taxon>Suessiales</taxon>
        <taxon>Symbiodiniaceae</taxon>
        <taxon>Symbiodinium</taxon>
    </lineage>
</organism>
<protein>
    <submittedName>
        <fullName evidence="3">Uncharacterized protein</fullName>
    </submittedName>
</protein>
<evidence type="ECO:0000313" key="3">
    <source>
        <dbReference type="EMBL" id="OLP85455.1"/>
    </source>
</evidence>
<feature type="compositionally biased region" description="Basic and acidic residues" evidence="1">
    <location>
        <begin position="521"/>
        <end position="541"/>
    </location>
</feature>
<feature type="region of interest" description="Disordered" evidence="1">
    <location>
        <begin position="809"/>
        <end position="926"/>
    </location>
</feature>
<feature type="compositionally biased region" description="Pro residues" evidence="1">
    <location>
        <begin position="830"/>
        <end position="841"/>
    </location>
</feature>